<keyword evidence="6" id="KW-0694">RNA-binding</keyword>
<dbReference type="InterPro" id="IPR001790">
    <property type="entry name" value="Ribosomal_uL10"/>
</dbReference>
<keyword evidence="6" id="KW-0699">rRNA-binding</keyword>
<dbReference type="NCBIfam" id="NF000955">
    <property type="entry name" value="PRK00099.1-1"/>
    <property type="match status" value="1"/>
</dbReference>
<evidence type="ECO:0000256" key="5">
    <source>
        <dbReference type="ARBA" id="ARBA00035202"/>
    </source>
</evidence>
<protein>
    <recommendedName>
        <fullName evidence="5 6">Large ribosomal subunit protein uL10</fullName>
    </recommendedName>
</protein>
<dbReference type="InterPro" id="IPR022973">
    <property type="entry name" value="Ribosomal_uL10_bac"/>
</dbReference>
<comment type="function">
    <text evidence="1 6">Forms part of the ribosomal stalk, playing a central role in the interaction of the ribosome with GTP-bound translation factors.</text>
</comment>
<dbReference type="Proteomes" id="UP000782312">
    <property type="component" value="Unassembled WGS sequence"/>
</dbReference>
<comment type="caution">
    <text evidence="7">The sequence shown here is derived from an EMBL/GenBank/DDBJ whole genome shotgun (WGS) entry which is preliminary data.</text>
</comment>
<dbReference type="GO" id="GO:1990904">
    <property type="term" value="C:ribonucleoprotein complex"/>
    <property type="evidence" value="ECO:0007669"/>
    <property type="project" value="UniProtKB-KW"/>
</dbReference>
<comment type="similarity">
    <text evidence="2 6">Belongs to the universal ribosomal protein uL10 family.</text>
</comment>
<proteinExistence type="inferred from homology"/>
<comment type="subunit">
    <text evidence="6">Part of the ribosomal stalk of the 50S ribosomal subunit. The N-terminus interacts with L11 and the large rRNA to form the base of the stalk. The C-terminus forms an elongated spine to which L12 dimers bind in a sequential fashion forming a multimeric L10(L12)X complex.</text>
</comment>
<dbReference type="AlphaFoldDB" id="A0A932MP60"/>
<dbReference type="PANTHER" id="PTHR11560">
    <property type="entry name" value="39S RIBOSOMAL PROTEIN L10, MITOCHONDRIAL"/>
    <property type="match status" value="1"/>
</dbReference>
<dbReference type="Gene3D" id="3.30.70.1730">
    <property type="match status" value="1"/>
</dbReference>
<name>A0A932MP60_UNCTE</name>
<accession>A0A932MP60</accession>
<dbReference type="SUPFAM" id="SSF160369">
    <property type="entry name" value="Ribosomal protein L10-like"/>
    <property type="match status" value="1"/>
</dbReference>
<evidence type="ECO:0000313" key="7">
    <source>
        <dbReference type="EMBL" id="MBI3128292.1"/>
    </source>
</evidence>
<organism evidence="7 8">
    <name type="scientific">Tectimicrobiota bacterium</name>
    <dbReference type="NCBI Taxonomy" id="2528274"/>
    <lineage>
        <taxon>Bacteria</taxon>
        <taxon>Pseudomonadati</taxon>
        <taxon>Nitrospinota/Tectimicrobiota group</taxon>
        <taxon>Candidatus Tectimicrobiota</taxon>
    </lineage>
</organism>
<dbReference type="InterPro" id="IPR047865">
    <property type="entry name" value="Ribosomal_uL10_bac_type"/>
</dbReference>
<dbReference type="GO" id="GO:0005840">
    <property type="term" value="C:ribosome"/>
    <property type="evidence" value="ECO:0007669"/>
    <property type="project" value="UniProtKB-KW"/>
</dbReference>
<evidence type="ECO:0000256" key="1">
    <source>
        <dbReference type="ARBA" id="ARBA00002633"/>
    </source>
</evidence>
<dbReference type="EMBL" id="JACPUR010000026">
    <property type="protein sequence ID" value="MBI3128292.1"/>
    <property type="molecule type" value="Genomic_DNA"/>
</dbReference>
<dbReference type="Pfam" id="PF00466">
    <property type="entry name" value="Ribosomal_L10"/>
    <property type="match status" value="1"/>
</dbReference>
<evidence type="ECO:0000256" key="6">
    <source>
        <dbReference type="HAMAP-Rule" id="MF_00362"/>
    </source>
</evidence>
<dbReference type="GO" id="GO:0006412">
    <property type="term" value="P:translation"/>
    <property type="evidence" value="ECO:0007669"/>
    <property type="project" value="UniProtKB-UniRule"/>
</dbReference>
<keyword evidence="4 6" id="KW-0687">Ribonucleoprotein</keyword>
<dbReference type="Gene3D" id="6.10.250.290">
    <property type="match status" value="1"/>
</dbReference>
<dbReference type="HAMAP" id="MF_00362">
    <property type="entry name" value="Ribosomal_uL10"/>
    <property type="match status" value="1"/>
</dbReference>
<reference evidence="7" key="1">
    <citation type="submission" date="2020-07" db="EMBL/GenBank/DDBJ databases">
        <title>Huge and variable diversity of episymbiotic CPR bacteria and DPANN archaea in groundwater ecosystems.</title>
        <authorList>
            <person name="He C.Y."/>
            <person name="Keren R."/>
            <person name="Whittaker M."/>
            <person name="Farag I.F."/>
            <person name="Doudna J."/>
            <person name="Cate J.H.D."/>
            <person name="Banfield J.F."/>
        </authorList>
    </citation>
    <scope>NUCLEOTIDE SEQUENCE</scope>
    <source>
        <strain evidence="7">NC_groundwater_763_Ag_S-0.2um_68_21</strain>
    </source>
</reference>
<sequence length="188" mass="19913">MATAVKKGRLAGGLAPRPEKVEKLGVLRAKLEKSSSVVLFDFRGLTVAQMTTLRRRGREAGVELSVIKNTLLNRAVEGTPFEVVRAKLNGPVSIATTAGDPAVPAKVLKTFLKGLPAGQIRGGAMLDGKFLEPAEIEAIADLPSREVLLSQMLGALNGVAAGLPRVLNALLRKPLYALQAIAKSKEKE</sequence>
<dbReference type="CDD" id="cd05797">
    <property type="entry name" value="Ribosomal_L10"/>
    <property type="match status" value="1"/>
</dbReference>
<keyword evidence="3 6" id="KW-0689">Ribosomal protein</keyword>
<evidence type="ECO:0000313" key="8">
    <source>
        <dbReference type="Proteomes" id="UP000782312"/>
    </source>
</evidence>
<evidence type="ECO:0000256" key="2">
    <source>
        <dbReference type="ARBA" id="ARBA00008889"/>
    </source>
</evidence>
<gene>
    <name evidence="6" type="primary">rplJ</name>
    <name evidence="7" type="ORF">HYZ11_11860</name>
</gene>
<evidence type="ECO:0000256" key="4">
    <source>
        <dbReference type="ARBA" id="ARBA00023274"/>
    </source>
</evidence>
<dbReference type="InterPro" id="IPR043141">
    <property type="entry name" value="Ribosomal_uL10-like_sf"/>
</dbReference>
<evidence type="ECO:0000256" key="3">
    <source>
        <dbReference type="ARBA" id="ARBA00022980"/>
    </source>
</evidence>
<dbReference type="GO" id="GO:0070180">
    <property type="term" value="F:large ribosomal subunit rRNA binding"/>
    <property type="evidence" value="ECO:0007669"/>
    <property type="project" value="UniProtKB-UniRule"/>
</dbReference>